<evidence type="ECO:0000259" key="1">
    <source>
        <dbReference type="PROSITE" id="PS50878"/>
    </source>
</evidence>
<evidence type="ECO:0000313" key="3">
    <source>
        <dbReference type="Proteomes" id="UP000005237"/>
    </source>
</evidence>
<dbReference type="Pfam" id="PF00078">
    <property type="entry name" value="RVT_1"/>
    <property type="match status" value="1"/>
</dbReference>
<dbReference type="SUPFAM" id="SSF56219">
    <property type="entry name" value="DNase I-like"/>
    <property type="match status" value="1"/>
</dbReference>
<dbReference type="PROSITE" id="PS50878">
    <property type="entry name" value="RT_POL"/>
    <property type="match status" value="1"/>
</dbReference>
<sequence>MFGRSTTDTEITEASYGPKNRRKGNDFHIGSLNVRSISDQSKAEAFDLLAVNSGCKVIALQETKRKEGEWVLSSGAELICTRREAREGGLAFWIHKDWLDSLVETKRESDRIITATFDFHGSHLHVINVYAPTSAANETQSDKFYKDLKKVYTRLSKWDSSIIICGDFNAVVGCSSDDLPFVGGHGTGQRSDNGDRLVNFAFSSRVSILNTIYPKRPNRKWTWISPNGKTKNEIDFILTNRREIAVDCEVYCDYLNCSDHRLLRARFRSTAKKEKSRKFAKAKRAGGERSWDPVRFKNTITEMLTENPPTCYEELTESIRSAASTATHATHQLSRISEATKKMMMSRFQMIHAGQTKNADLAKINNEISLLPKTTKPKKVKDYRPVALSSIVSKLFTKILTRRITAKSEDYLEESQAGFRRGRGCADNIQVVAQMWEKCTEFKIPLVAVFLDFTCAFDNVNWTKISQVLNNLQIGRNVIRALNNSNSSAIGELNVLNKKMRFKIKRGVRQGDSSSPLLFALALQAILDELDPAPCEDDKTGIDINGESIHRLEFADDVVLFASSVKEAEDRANRIAMGCPKYGLNINPSKTQILMNKYVTRSDIDILNTRIEISQKVKYLGRTFADDGSLTEEVARRIRAGWAAFNAIRRELLQSPQKTRIRLLTTTVIPAMTYGCETWTSKEADTKRLQRAVSNMFEIAGCDPPDMEKQVLRRKLKWAGHVSRMKYDRWAKIVSEWDPRGSARPRGRPPKRWADDIKDSIKIFIHNEALRGNLGHGRRRIGILEARRAWSTVGRDRVTWRSLVRSIQDGN</sequence>
<dbReference type="SUPFAM" id="SSF56672">
    <property type="entry name" value="DNA/RNA polymerases"/>
    <property type="match status" value="1"/>
</dbReference>
<accession>A0A8R1IQX6</accession>
<dbReference type="InterPro" id="IPR043502">
    <property type="entry name" value="DNA/RNA_pol_sf"/>
</dbReference>
<dbReference type="Proteomes" id="UP000005237">
    <property type="component" value="Unassembled WGS sequence"/>
</dbReference>
<feature type="domain" description="Reverse transcriptase" evidence="1">
    <location>
        <begin position="352"/>
        <end position="624"/>
    </location>
</feature>
<dbReference type="InterPro" id="IPR036691">
    <property type="entry name" value="Endo/exonu/phosph_ase_sf"/>
</dbReference>
<dbReference type="GO" id="GO:0003824">
    <property type="term" value="F:catalytic activity"/>
    <property type="evidence" value="ECO:0007669"/>
    <property type="project" value="InterPro"/>
</dbReference>
<evidence type="ECO:0000313" key="2">
    <source>
        <dbReference type="EnsemblMetazoa" id="CJA40157.1"/>
    </source>
</evidence>
<dbReference type="CDD" id="cd09076">
    <property type="entry name" value="L1-EN"/>
    <property type="match status" value="1"/>
</dbReference>
<dbReference type="Pfam" id="PF03372">
    <property type="entry name" value="Exo_endo_phos"/>
    <property type="match status" value="1"/>
</dbReference>
<name>A0A8R1IQX6_CAEJA</name>
<protein>
    <submittedName>
        <fullName evidence="2">Reverse transcriptase domain-containing protein</fullName>
    </submittedName>
</protein>
<dbReference type="Gene3D" id="3.60.10.10">
    <property type="entry name" value="Endonuclease/exonuclease/phosphatase"/>
    <property type="match status" value="1"/>
</dbReference>
<dbReference type="EnsemblMetazoa" id="CJA40157.1">
    <property type="protein sequence ID" value="CJA40157.1"/>
    <property type="gene ID" value="WBGene00216005"/>
</dbReference>
<reference evidence="2" key="2">
    <citation type="submission" date="2022-06" db="UniProtKB">
        <authorList>
            <consortium name="EnsemblMetazoa"/>
        </authorList>
    </citation>
    <scope>IDENTIFICATION</scope>
    <source>
        <strain evidence="2">DF5081</strain>
    </source>
</reference>
<dbReference type="PANTHER" id="PTHR47027">
    <property type="entry name" value="REVERSE TRANSCRIPTASE DOMAIN-CONTAINING PROTEIN"/>
    <property type="match status" value="1"/>
</dbReference>
<dbReference type="CDD" id="cd01650">
    <property type="entry name" value="RT_nLTR_like"/>
    <property type="match status" value="1"/>
</dbReference>
<dbReference type="PANTHER" id="PTHR47027:SF20">
    <property type="entry name" value="REVERSE TRANSCRIPTASE-LIKE PROTEIN WITH RNA-DIRECTED DNA POLYMERASE DOMAIN"/>
    <property type="match status" value="1"/>
</dbReference>
<proteinExistence type="predicted"/>
<dbReference type="AlphaFoldDB" id="A0A8R1IQX6"/>
<dbReference type="InterPro" id="IPR005135">
    <property type="entry name" value="Endo/exonuclease/phosphatase"/>
</dbReference>
<keyword evidence="3" id="KW-1185">Reference proteome</keyword>
<dbReference type="InterPro" id="IPR000477">
    <property type="entry name" value="RT_dom"/>
</dbReference>
<reference evidence="3" key="1">
    <citation type="submission" date="2010-08" db="EMBL/GenBank/DDBJ databases">
        <authorList>
            <consortium name="Caenorhabditis japonica Sequencing Consortium"/>
            <person name="Wilson R.K."/>
        </authorList>
    </citation>
    <scope>NUCLEOTIDE SEQUENCE [LARGE SCALE GENOMIC DNA]</scope>
    <source>
        <strain evidence="3">DF5081</strain>
    </source>
</reference>
<organism evidence="2 3">
    <name type="scientific">Caenorhabditis japonica</name>
    <dbReference type="NCBI Taxonomy" id="281687"/>
    <lineage>
        <taxon>Eukaryota</taxon>
        <taxon>Metazoa</taxon>
        <taxon>Ecdysozoa</taxon>
        <taxon>Nematoda</taxon>
        <taxon>Chromadorea</taxon>
        <taxon>Rhabditida</taxon>
        <taxon>Rhabditina</taxon>
        <taxon>Rhabditomorpha</taxon>
        <taxon>Rhabditoidea</taxon>
        <taxon>Rhabditidae</taxon>
        <taxon>Peloderinae</taxon>
        <taxon>Caenorhabditis</taxon>
    </lineage>
</organism>